<comment type="caution">
    <text evidence="9">The sequence shown here is derived from an EMBL/GenBank/DDBJ whole genome shotgun (WGS) entry which is preliminary data.</text>
</comment>
<name>A0AAV8V7D5_9CUCU</name>
<gene>
    <name evidence="9" type="ORF">NQ315_004961</name>
</gene>
<dbReference type="GO" id="GO:0016787">
    <property type="term" value="F:hydrolase activity"/>
    <property type="evidence" value="ECO:0007669"/>
    <property type="project" value="UniProtKB-KW"/>
</dbReference>
<dbReference type="PANTHER" id="PTHR22930:SF269">
    <property type="entry name" value="NUCLEASE HARBI1-LIKE PROTEIN"/>
    <property type="match status" value="1"/>
</dbReference>
<evidence type="ECO:0000256" key="2">
    <source>
        <dbReference type="ARBA" id="ARBA00004123"/>
    </source>
</evidence>
<evidence type="ECO:0000256" key="5">
    <source>
        <dbReference type="ARBA" id="ARBA00022723"/>
    </source>
</evidence>
<evidence type="ECO:0000256" key="1">
    <source>
        <dbReference type="ARBA" id="ARBA00001968"/>
    </source>
</evidence>
<proteinExistence type="inferred from homology"/>
<dbReference type="GO" id="GO:0046872">
    <property type="term" value="F:metal ion binding"/>
    <property type="evidence" value="ECO:0007669"/>
    <property type="project" value="UniProtKB-KW"/>
</dbReference>
<keyword evidence="4" id="KW-0540">Nuclease</keyword>
<organism evidence="9 10">
    <name type="scientific">Exocentrus adspersus</name>
    <dbReference type="NCBI Taxonomy" id="1586481"/>
    <lineage>
        <taxon>Eukaryota</taxon>
        <taxon>Metazoa</taxon>
        <taxon>Ecdysozoa</taxon>
        <taxon>Arthropoda</taxon>
        <taxon>Hexapoda</taxon>
        <taxon>Insecta</taxon>
        <taxon>Pterygota</taxon>
        <taxon>Neoptera</taxon>
        <taxon>Endopterygota</taxon>
        <taxon>Coleoptera</taxon>
        <taxon>Polyphaga</taxon>
        <taxon>Cucujiformia</taxon>
        <taxon>Chrysomeloidea</taxon>
        <taxon>Cerambycidae</taxon>
        <taxon>Lamiinae</taxon>
        <taxon>Acanthocinini</taxon>
        <taxon>Exocentrus</taxon>
    </lineage>
</organism>
<comment type="subcellular location">
    <subcellularLocation>
        <location evidence="2">Nucleus</location>
    </subcellularLocation>
</comment>
<evidence type="ECO:0000256" key="7">
    <source>
        <dbReference type="ARBA" id="ARBA00023242"/>
    </source>
</evidence>
<keyword evidence="6" id="KW-0378">Hydrolase</keyword>
<protein>
    <recommendedName>
        <fullName evidence="8">DDE Tnp4 domain-containing protein</fullName>
    </recommendedName>
</protein>
<dbReference type="Pfam" id="PF13359">
    <property type="entry name" value="DDE_Tnp_4"/>
    <property type="match status" value="1"/>
</dbReference>
<evidence type="ECO:0000256" key="3">
    <source>
        <dbReference type="ARBA" id="ARBA00006958"/>
    </source>
</evidence>
<accession>A0AAV8V7D5</accession>
<evidence type="ECO:0000256" key="4">
    <source>
        <dbReference type="ARBA" id="ARBA00022722"/>
    </source>
</evidence>
<evidence type="ECO:0000259" key="8">
    <source>
        <dbReference type="Pfam" id="PF13359"/>
    </source>
</evidence>
<dbReference type="AlphaFoldDB" id="A0AAV8V7D5"/>
<evidence type="ECO:0000313" key="9">
    <source>
        <dbReference type="EMBL" id="KAJ8910068.1"/>
    </source>
</evidence>
<dbReference type="PANTHER" id="PTHR22930">
    <property type="match status" value="1"/>
</dbReference>
<reference evidence="9 10" key="1">
    <citation type="journal article" date="2023" name="Insect Mol. Biol.">
        <title>Genome sequencing provides insights into the evolution of gene families encoding plant cell wall-degrading enzymes in longhorned beetles.</title>
        <authorList>
            <person name="Shin N.R."/>
            <person name="Okamura Y."/>
            <person name="Kirsch R."/>
            <person name="Pauchet Y."/>
        </authorList>
    </citation>
    <scope>NUCLEOTIDE SEQUENCE [LARGE SCALE GENOMIC DNA]</scope>
    <source>
        <strain evidence="9">EAD_L_NR</strain>
    </source>
</reference>
<keyword evidence="5" id="KW-0479">Metal-binding</keyword>
<dbReference type="GO" id="GO:0004518">
    <property type="term" value="F:nuclease activity"/>
    <property type="evidence" value="ECO:0007669"/>
    <property type="project" value="UniProtKB-KW"/>
</dbReference>
<comment type="cofactor">
    <cofactor evidence="1">
        <name>a divalent metal cation</name>
        <dbReference type="ChEBI" id="CHEBI:60240"/>
    </cofactor>
</comment>
<feature type="domain" description="DDE Tnp4" evidence="8">
    <location>
        <begin position="171"/>
        <end position="335"/>
    </location>
</feature>
<keyword evidence="10" id="KW-1185">Reference proteome</keyword>
<evidence type="ECO:0000256" key="6">
    <source>
        <dbReference type="ARBA" id="ARBA00022801"/>
    </source>
</evidence>
<dbReference type="EMBL" id="JANEYG010000359">
    <property type="protein sequence ID" value="KAJ8910068.1"/>
    <property type="molecule type" value="Genomic_DNA"/>
</dbReference>
<comment type="similarity">
    <text evidence="3">Belongs to the HARBI1 family.</text>
</comment>
<dbReference type="InterPro" id="IPR027806">
    <property type="entry name" value="HARBI1_dom"/>
</dbReference>
<dbReference type="GO" id="GO:0005634">
    <property type="term" value="C:nucleus"/>
    <property type="evidence" value="ECO:0007669"/>
    <property type="project" value="UniProtKB-SubCell"/>
</dbReference>
<dbReference type="InterPro" id="IPR045249">
    <property type="entry name" value="HARBI1-like"/>
</dbReference>
<sequence length="424" mass="49107">MDELILMSVRLMGIFLSRKKRRKRWLTRRWWTRPLNLRRKSHGDYEHLFQELKEDASMFFHYTRMDLATFYNLLNLVGPHLKKNSIRAYFPPEFRLAITLRFLATGDQISSLALAYRIGISSAYEVIKETCAVLANVLAPVYLCLPTEEEWQCISSEFLRKWNLPGCIGAVDGKHVQIQAPINSGSEYFNYKKTHSLILMAICDANYKFLLVDIGVSGSNSDNTIYSSYLGRAIKEDRLNIPRGVIQLPGSHITTPYYFVGDAAFQLSRNMMRPYPGRNLTDRKIVFNYRLSRARRTIENAFGILAARWRIYRKPISLNPDAVNNIILATVCLHNFLITENNKELQQHLYCPPTLIDQELENGDLIQGEWRNEPNILQDISNIGPHRATTAAYEQRDILADYLLTPNGEVPWQIEYIRRGRHAF</sequence>
<evidence type="ECO:0000313" key="10">
    <source>
        <dbReference type="Proteomes" id="UP001159042"/>
    </source>
</evidence>
<keyword evidence="7" id="KW-0539">Nucleus</keyword>
<dbReference type="Proteomes" id="UP001159042">
    <property type="component" value="Unassembled WGS sequence"/>
</dbReference>